<proteinExistence type="predicted"/>
<reference evidence="1 2" key="1">
    <citation type="journal article" date="2018" name="Nat. Genet.">
        <title>The Rosa genome provides new insights in the design of modern roses.</title>
        <authorList>
            <person name="Bendahmane M."/>
        </authorList>
    </citation>
    <scope>NUCLEOTIDE SEQUENCE [LARGE SCALE GENOMIC DNA]</scope>
    <source>
        <strain evidence="2">cv. Old Blush</strain>
    </source>
</reference>
<dbReference type="AlphaFoldDB" id="A0A2P6PRV5"/>
<organism evidence="1 2">
    <name type="scientific">Rosa chinensis</name>
    <name type="common">China rose</name>
    <dbReference type="NCBI Taxonomy" id="74649"/>
    <lineage>
        <taxon>Eukaryota</taxon>
        <taxon>Viridiplantae</taxon>
        <taxon>Streptophyta</taxon>
        <taxon>Embryophyta</taxon>
        <taxon>Tracheophyta</taxon>
        <taxon>Spermatophyta</taxon>
        <taxon>Magnoliopsida</taxon>
        <taxon>eudicotyledons</taxon>
        <taxon>Gunneridae</taxon>
        <taxon>Pentapetalae</taxon>
        <taxon>rosids</taxon>
        <taxon>fabids</taxon>
        <taxon>Rosales</taxon>
        <taxon>Rosaceae</taxon>
        <taxon>Rosoideae</taxon>
        <taxon>Rosoideae incertae sedis</taxon>
        <taxon>Rosa</taxon>
    </lineage>
</organism>
<dbReference type="Proteomes" id="UP000238479">
    <property type="component" value="Chromosome 6"/>
</dbReference>
<dbReference type="Gramene" id="PRQ24641">
    <property type="protein sequence ID" value="PRQ24641"/>
    <property type="gene ID" value="RchiOBHm_Chr6g0274671"/>
</dbReference>
<evidence type="ECO:0000313" key="1">
    <source>
        <dbReference type="EMBL" id="PRQ24641.1"/>
    </source>
</evidence>
<keyword evidence="2" id="KW-1185">Reference proteome</keyword>
<protein>
    <submittedName>
        <fullName evidence="1">Uncharacterized protein</fullName>
    </submittedName>
</protein>
<evidence type="ECO:0000313" key="2">
    <source>
        <dbReference type="Proteomes" id="UP000238479"/>
    </source>
</evidence>
<accession>A0A2P6PRV5</accession>
<gene>
    <name evidence="1" type="ORF">RchiOBHm_Chr6g0274671</name>
</gene>
<sequence>MISLRHIFIGQFFQPCKLPIFSYRTFRLCCWPILVHHLFIKDDISTPYNFLILHIPKPIAKLVTAIAYEYALLRLGIQLASRTGLNVNICHATKHS</sequence>
<dbReference type="EMBL" id="PDCK01000044">
    <property type="protein sequence ID" value="PRQ24641.1"/>
    <property type="molecule type" value="Genomic_DNA"/>
</dbReference>
<comment type="caution">
    <text evidence="1">The sequence shown here is derived from an EMBL/GenBank/DDBJ whole genome shotgun (WGS) entry which is preliminary data.</text>
</comment>
<name>A0A2P6PRV5_ROSCH</name>